<evidence type="ECO:0000313" key="2">
    <source>
        <dbReference type="WBParaSite" id="PSU_v2.g16859.t1"/>
    </source>
</evidence>
<dbReference type="SUPFAM" id="SSF53822">
    <property type="entry name" value="Periplasmic binding protein-like I"/>
    <property type="match status" value="1"/>
</dbReference>
<dbReference type="AlphaFoldDB" id="A0A914YBR1"/>
<proteinExistence type="predicted"/>
<dbReference type="InterPro" id="IPR028082">
    <property type="entry name" value="Peripla_BP_I"/>
</dbReference>
<protein>
    <submittedName>
        <fullName evidence="2">Uncharacterized protein</fullName>
    </submittedName>
</protein>
<dbReference type="Proteomes" id="UP000887577">
    <property type="component" value="Unplaced"/>
</dbReference>
<name>A0A914YBR1_9BILA</name>
<dbReference type="Gene3D" id="3.40.50.2300">
    <property type="match status" value="1"/>
</dbReference>
<accession>A0A914YBR1</accession>
<reference evidence="2" key="1">
    <citation type="submission" date="2022-11" db="UniProtKB">
        <authorList>
            <consortium name="WormBaseParasite"/>
        </authorList>
    </citation>
    <scope>IDENTIFICATION</scope>
</reference>
<dbReference type="WBParaSite" id="PSU_v2.g16859.t1">
    <property type="protein sequence ID" value="PSU_v2.g16859.t1"/>
    <property type="gene ID" value="PSU_v2.g16859"/>
</dbReference>
<organism evidence="1 2">
    <name type="scientific">Panagrolaimus superbus</name>
    <dbReference type="NCBI Taxonomy" id="310955"/>
    <lineage>
        <taxon>Eukaryota</taxon>
        <taxon>Metazoa</taxon>
        <taxon>Ecdysozoa</taxon>
        <taxon>Nematoda</taxon>
        <taxon>Chromadorea</taxon>
        <taxon>Rhabditida</taxon>
        <taxon>Tylenchina</taxon>
        <taxon>Panagrolaimomorpha</taxon>
        <taxon>Panagrolaimoidea</taxon>
        <taxon>Panagrolaimidae</taxon>
        <taxon>Panagrolaimus</taxon>
    </lineage>
</organism>
<sequence>MENIRVRVGHIGAQNAMPKAEAILEICRKELLNDGILNVDFDVEIISQMGCGESFEGVAVGADMYHKQNVKAFIGPYCNAGK</sequence>
<evidence type="ECO:0000313" key="1">
    <source>
        <dbReference type="Proteomes" id="UP000887577"/>
    </source>
</evidence>
<keyword evidence="1" id="KW-1185">Reference proteome</keyword>